<reference evidence="3 4" key="1">
    <citation type="submission" date="2016-02" db="EMBL/GenBank/DDBJ databases">
        <title>Genome analysis of coral dinoflagellate symbionts highlights evolutionary adaptations to a symbiotic lifestyle.</title>
        <authorList>
            <person name="Aranda M."/>
            <person name="Li Y."/>
            <person name="Liew Y.J."/>
            <person name="Baumgarten S."/>
            <person name="Simakov O."/>
            <person name="Wilson M."/>
            <person name="Piel J."/>
            <person name="Ashoor H."/>
            <person name="Bougouffa S."/>
            <person name="Bajic V.B."/>
            <person name="Ryu T."/>
            <person name="Ravasi T."/>
            <person name="Bayer T."/>
            <person name="Micklem G."/>
            <person name="Kim H."/>
            <person name="Bhak J."/>
            <person name="Lajeunesse T.C."/>
            <person name="Voolstra C.R."/>
        </authorList>
    </citation>
    <scope>NUCLEOTIDE SEQUENCE [LARGE SCALE GENOMIC DNA]</scope>
    <source>
        <strain evidence="3 4">CCMP2467</strain>
    </source>
</reference>
<dbReference type="Proteomes" id="UP000186817">
    <property type="component" value="Unassembled WGS sequence"/>
</dbReference>
<dbReference type="OrthoDB" id="415575at2759"/>
<keyword evidence="4" id="KW-1185">Reference proteome</keyword>
<dbReference type="PANTHER" id="PTHR48070:SF6">
    <property type="entry name" value="ESTERASE OVCA2"/>
    <property type="match status" value="1"/>
</dbReference>
<dbReference type="InterPro" id="IPR005645">
    <property type="entry name" value="FSH-like_dom"/>
</dbReference>
<evidence type="ECO:0000313" key="3">
    <source>
        <dbReference type="EMBL" id="OLP83623.1"/>
    </source>
</evidence>
<feature type="domain" description="Serine hydrolase" evidence="2">
    <location>
        <begin position="374"/>
        <end position="585"/>
    </location>
</feature>
<dbReference type="GO" id="GO:0016787">
    <property type="term" value="F:hydrolase activity"/>
    <property type="evidence" value="ECO:0007669"/>
    <property type="project" value="UniProtKB-KW"/>
</dbReference>
<dbReference type="SUPFAM" id="SSF53474">
    <property type="entry name" value="alpha/beta-Hydrolases"/>
    <property type="match status" value="1"/>
</dbReference>
<evidence type="ECO:0000256" key="1">
    <source>
        <dbReference type="ARBA" id="ARBA00022801"/>
    </source>
</evidence>
<organism evidence="3 4">
    <name type="scientific">Symbiodinium microadriaticum</name>
    <name type="common">Dinoflagellate</name>
    <name type="synonym">Zooxanthella microadriatica</name>
    <dbReference type="NCBI Taxonomy" id="2951"/>
    <lineage>
        <taxon>Eukaryota</taxon>
        <taxon>Sar</taxon>
        <taxon>Alveolata</taxon>
        <taxon>Dinophyceae</taxon>
        <taxon>Suessiales</taxon>
        <taxon>Symbiodiniaceae</taxon>
        <taxon>Symbiodinium</taxon>
    </lineage>
</organism>
<evidence type="ECO:0000313" key="4">
    <source>
        <dbReference type="Proteomes" id="UP000186817"/>
    </source>
</evidence>
<dbReference type="Pfam" id="PF03959">
    <property type="entry name" value="FSH1"/>
    <property type="match status" value="1"/>
</dbReference>
<accession>A0A1Q9CL19</accession>
<gene>
    <name evidence="3" type="primary">Ovca2</name>
    <name evidence="3" type="ORF">AK812_SmicGene35590</name>
</gene>
<dbReference type="InterPro" id="IPR029058">
    <property type="entry name" value="AB_hydrolase_fold"/>
</dbReference>
<sequence>MLGMSMADKVVDSELFLAGRERQVEGEILGRQDGDARKLFPTYTHASPAATGEVSINGKVLQLWTFSQLEAIRDAIGEAALMFRQHVLECFDREEQLTNEKPEQGRSGGYGTGHFVPRSFAQETKALASHKCSSVAEEVNACRDNYKDLKMQQNDFKEDPRLGIQTGRAGGEGKRHLFPKQNMAEISEILGEMWRVTHGVSAAEPQGIASLYIPTVDNLMEQKRENEAVLRLLGPRQEHRNSKDHFIGAGTWETTEAVHGKKYIDGYQKLLGQLLWMDNHAGRQDTYRTTWRKVFLSMRKDGCQRTGLLHTKETTWVRARASQALALTRWLPSQLSLRVWIPPHAVVRDFLRSGKLLAMVVINVSSPRQVSETKHLRLLALHGHGGRHRQFCESIEEFLQSILASQEPSLAIECRCIAAPYPERRERHMWWRYDEGGSGDRPVDWAEMEKSLTKIAEELEGACPAYDGVLGFSQGAEMVHSIALLHHRGDPRFLGAFMPRFVVSFSGAVNPGHFESVGGMFLPRDFPAPYLGPQGTVDMPCLFIGDYATDGWYSSSRFESTTRLYSQACVLRHDQRHRLPKLSDTSAAQEVRRFLARFARQR</sequence>
<dbReference type="InterPro" id="IPR050593">
    <property type="entry name" value="LovG"/>
</dbReference>
<name>A0A1Q9CL19_SYMMI</name>
<dbReference type="EMBL" id="LSRX01001103">
    <property type="protein sequence ID" value="OLP83623.1"/>
    <property type="molecule type" value="Genomic_DNA"/>
</dbReference>
<dbReference type="GO" id="GO:0005737">
    <property type="term" value="C:cytoplasm"/>
    <property type="evidence" value="ECO:0007669"/>
    <property type="project" value="TreeGrafter"/>
</dbReference>
<evidence type="ECO:0000259" key="2">
    <source>
        <dbReference type="Pfam" id="PF03959"/>
    </source>
</evidence>
<proteinExistence type="predicted"/>
<dbReference type="PANTHER" id="PTHR48070">
    <property type="entry name" value="ESTERASE OVCA2"/>
    <property type="match status" value="1"/>
</dbReference>
<dbReference type="Gene3D" id="3.40.50.1820">
    <property type="entry name" value="alpha/beta hydrolase"/>
    <property type="match status" value="1"/>
</dbReference>
<dbReference type="GO" id="GO:0005634">
    <property type="term" value="C:nucleus"/>
    <property type="evidence" value="ECO:0007669"/>
    <property type="project" value="TreeGrafter"/>
</dbReference>
<protein>
    <submittedName>
        <fullName evidence="3">Ovarian cancer-associated gene 2 protein-like</fullName>
    </submittedName>
</protein>
<dbReference type="AlphaFoldDB" id="A0A1Q9CL19"/>
<keyword evidence="1" id="KW-0378">Hydrolase</keyword>
<comment type="caution">
    <text evidence="3">The sequence shown here is derived from an EMBL/GenBank/DDBJ whole genome shotgun (WGS) entry which is preliminary data.</text>
</comment>